<organism evidence="1 2">
    <name type="scientific">Runella aurantiaca</name>
    <dbReference type="NCBI Taxonomy" id="2282308"/>
    <lineage>
        <taxon>Bacteria</taxon>
        <taxon>Pseudomonadati</taxon>
        <taxon>Bacteroidota</taxon>
        <taxon>Cytophagia</taxon>
        <taxon>Cytophagales</taxon>
        <taxon>Spirosomataceae</taxon>
        <taxon>Runella</taxon>
    </lineage>
</organism>
<comment type="caution">
    <text evidence="1">The sequence shown here is derived from an EMBL/GenBank/DDBJ whole genome shotgun (WGS) entry which is preliminary data.</text>
</comment>
<name>A0A369I9R4_9BACT</name>
<evidence type="ECO:0000313" key="2">
    <source>
        <dbReference type="Proteomes" id="UP000253141"/>
    </source>
</evidence>
<sequence length="86" mass="10169">MKPTLVHKLCCPFDKQDLQLTIIKQDTDQNIIEGLLTCETCRRYYPIVYGIPIMNPDEYREKQLEEPILQRWSKQLGAGFKEKLLK</sequence>
<dbReference type="Pfam" id="PF03966">
    <property type="entry name" value="Trm112p"/>
    <property type="match status" value="1"/>
</dbReference>
<protein>
    <recommendedName>
        <fullName evidence="3">Trm112 family protein</fullName>
    </recommendedName>
</protein>
<dbReference type="InterPro" id="IPR005651">
    <property type="entry name" value="Trm112-like"/>
</dbReference>
<dbReference type="Proteomes" id="UP000253141">
    <property type="component" value="Unassembled WGS sequence"/>
</dbReference>
<dbReference type="RefSeq" id="WP_114460401.1">
    <property type="nucleotide sequence ID" value="NZ_QPIW01000004.1"/>
</dbReference>
<accession>A0A369I9R4</accession>
<evidence type="ECO:0000313" key="1">
    <source>
        <dbReference type="EMBL" id="RDB06499.1"/>
    </source>
</evidence>
<gene>
    <name evidence="1" type="ORF">DVG78_07045</name>
</gene>
<dbReference type="EMBL" id="QPIW01000004">
    <property type="protein sequence ID" value="RDB06499.1"/>
    <property type="molecule type" value="Genomic_DNA"/>
</dbReference>
<dbReference type="AlphaFoldDB" id="A0A369I9R4"/>
<reference evidence="1 2" key="1">
    <citation type="submission" date="2018-07" db="EMBL/GenBank/DDBJ databases">
        <title>Genome analysis of Runella aurantiaca.</title>
        <authorList>
            <person name="Yang X."/>
        </authorList>
    </citation>
    <scope>NUCLEOTIDE SEQUENCE [LARGE SCALE GENOMIC DNA]</scope>
    <source>
        <strain evidence="1 2">YX9</strain>
    </source>
</reference>
<proteinExistence type="predicted"/>
<dbReference type="SUPFAM" id="SSF158997">
    <property type="entry name" value="Trm112p-like"/>
    <property type="match status" value="1"/>
</dbReference>
<keyword evidence="2" id="KW-1185">Reference proteome</keyword>
<evidence type="ECO:0008006" key="3">
    <source>
        <dbReference type="Google" id="ProtNLM"/>
    </source>
</evidence>
<dbReference type="Gene3D" id="2.20.25.10">
    <property type="match status" value="1"/>
</dbReference>
<dbReference type="OrthoDB" id="678493at2"/>